<dbReference type="Proteomes" id="UP001353858">
    <property type="component" value="Unassembled WGS sequence"/>
</dbReference>
<gene>
    <name evidence="1" type="ORF">RN001_000122</name>
</gene>
<evidence type="ECO:0000313" key="2">
    <source>
        <dbReference type="Proteomes" id="UP001353858"/>
    </source>
</evidence>
<protein>
    <submittedName>
        <fullName evidence="1">Uncharacterized protein</fullName>
    </submittedName>
</protein>
<dbReference type="EMBL" id="JARPUR010000001">
    <property type="protein sequence ID" value="KAK4883851.1"/>
    <property type="molecule type" value="Genomic_DNA"/>
</dbReference>
<comment type="caution">
    <text evidence="1">The sequence shown here is derived from an EMBL/GenBank/DDBJ whole genome shotgun (WGS) entry which is preliminary data.</text>
</comment>
<name>A0AAN7PLV8_9COLE</name>
<accession>A0AAN7PLV8</accession>
<evidence type="ECO:0000313" key="1">
    <source>
        <dbReference type="EMBL" id="KAK4883851.1"/>
    </source>
</evidence>
<reference evidence="2" key="1">
    <citation type="submission" date="2023-01" db="EMBL/GenBank/DDBJ databases">
        <title>Key to firefly adult light organ development and bioluminescence: homeobox transcription factors regulate luciferase expression and transportation to peroxisome.</title>
        <authorList>
            <person name="Fu X."/>
        </authorList>
    </citation>
    <scope>NUCLEOTIDE SEQUENCE [LARGE SCALE GENOMIC DNA]</scope>
</reference>
<keyword evidence="2" id="KW-1185">Reference proteome</keyword>
<organism evidence="1 2">
    <name type="scientific">Aquatica leii</name>
    <dbReference type="NCBI Taxonomy" id="1421715"/>
    <lineage>
        <taxon>Eukaryota</taxon>
        <taxon>Metazoa</taxon>
        <taxon>Ecdysozoa</taxon>
        <taxon>Arthropoda</taxon>
        <taxon>Hexapoda</taxon>
        <taxon>Insecta</taxon>
        <taxon>Pterygota</taxon>
        <taxon>Neoptera</taxon>
        <taxon>Endopterygota</taxon>
        <taxon>Coleoptera</taxon>
        <taxon>Polyphaga</taxon>
        <taxon>Elateriformia</taxon>
        <taxon>Elateroidea</taxon>
        <taxon>Lampyridae</taxon>
        <taxon>Luciolinae</taxon>
        <taxon>Aquatica</taxon>
    </lineage>
</organism>
<proteinExistence type="predicted"/>
<sequence>MKYLRGIMGVTKIDRVRNEEIRTTLKVESIKNTIERQQLRWFGHLNRMGNDRQTKVIWETKTSMKKPRGRPKRR</sequence>
<dbReference type="AlphaFoldDB" id="A0AAN7PLV8"/>